<evidence type="ECO:0000256" key="2">
    <source>
        <dbReference type="ARBA" id="ARBA00023125"/>
    </source>
</evidence>
<dbReference type="PANTHER" id="PTHR30154:SF34">
    <property type="entry name" value="TRANSCRIPTIONAL REGULATOR AZLB"/>
    <property type="match status" value="1"/>
</dbReference>
<dbReference type="InterPro" id="IPR011008">
    <property type="entry name" value="Dimeric_a/b-barrel"/>
</dbReference>
<dbReference type="InterPro" id="IPR019887">
    <property type="entry name" value="Tscrpt_reg_AsnC/Lrp_C"/>
</dbReference>
<dbReference type="CDD" id="cd00090">
    <property type="entry name" value="HTH_ARSR"/>
    <property type="match status" value="1"/>
</dbReference>
<evidence type="ECO:0000313" key="5">
    <source>
        <dbReference type="EMBL" id="QCO00124.1"/>
    </source>
</evidence>
<dbReference type="Pfam" id="PF01037">
    <property type="entry name" value="AsnC_trans_reg"/>
    <property type="match status" value="1"/>
</dbReference>
<dbReference type="Pfam" id="PF13412">
    <property type="entry name" value="HTH_24"/>
    <property type="match status" value="1"/>
</dbReference>
<name>A0A4D8PNN6_9PROT</name>
<geneLocation type="plasmid" evidence="5 6">
    <name>p5</name>
</geneLocation>
<evidence type="ECO:0000259" key="4">
    <source>
        <dbReference type="PROSITE" id="PS50956"/>
    </source>
</evidence>
<dbReference type="PRINTS" id="PR00033">
    <property type="entry name" value="HTHASNC"/>
</dbReference>
<dbReference type="InterPro" id="IPR019888">
    <property type="entry name" value="Tscrpt_reg_AsnC-like"/>
</dbReference>
<dbReference type="Proteomes" id="UP000298595">
    <property type="component" value="Plasmid p5"/>
</dbReference>
<dbReference type="SUPFAM" id="SSF46785">
    <property type="entry name" value="Winged helix' DNA-binding domain"/>
    <property type="match status" value="1"/>
</dbReference>
<dbReference type="PROSITE" id="PS00519">
    <property type="entry name" value="HTH_ASNC_1"/>
    <property type="match status" value="1"/>
</dbReference>
<dbReference type="InterPro" id="IPR019885">
    <property type="entry name" value="Tscrpt_reg_HTH_AsnC-type_CS"/>
</dbReference>
<dbReference type="PROSITE" id="PS50956">
    <property type="entry name" value="HTH_ASNC_2"/>
    <property type="match status" value="1"/>
</dbReference>
<keyword evidence="2" id="KW-0238">DNA-binding</keyword>
<dbReference type="EMBL" id="CP032326">
    <property type="protein sequence ID" value="QCO00124.1"/>
    <property type="molecule type" value="Genomic_DNA"/>
</dbReference>
<dbReference type="GO" id="GO:0043565">
    <property type="term" value="F:sequence-specific DNA binding"/>
    <property type="evidence" value="ECO:0007669"/>
    <property type="project" value="InterPro"/>
</dbReference>
<dbReference type="GO" id="GO:0005829">
    <property type="term" value="C:cytosol"/>
    <property type="evidence" value="ECO:0007669"/>
    <property type="project" value="TreeGrafter"/>
</dbReference>
<gene>
    <name evidence="5" type="ORF">D3093_33250</name>
</gene>
<organism evidence="5 6">
    <name type="scientific">Azospirillum argentinense</name>
    <dbReference type="NCBI Taxonomy" id="2970906"/>
    <lineage>
        <taxon>Bacteria</taxon>
        <taxon>Pseudomonadati</taxon>
        <taxon>Pseudomonadota</taxon>
        <taxon>Alphaproteobacteria</taxon>
        <taxon>Rhodospirillales</taxon>
        <taxon>Azospirillaceae</taxon>
        <taxon>Azospirillum</taxon>
    </lineage>
</organism>
<dbReference type="SUPFAM" id="SSF54909">
    <property type="entry name" value="Dimeric alpha+beta barrel"/>
    <property type="match status" value="1"/>
</dbReference>
<dbReference type="InterPro" id="IPR011991">
    <property type="entry name" value="ArsR-like_HTH"/>
</dbReference>
<evidence type="ECO:0000256" key="3">
    <source>
        <dbReference type="ARBA" id="ARBA00023163"/>
    </source>
</evidence>
<dbReference type="PANTHER" id="PTHR30154">
    <property type="entry name" value="LEUCINE-RESPONSIVE REGULATORY PROTEIN"/>
    <property type="match status" value="1"/>
</dbReference>
<dbReference type="InterPro" id="IPR036390">
    <property type="entry name" value="WH_DNA-bd_sf"/>
</dbReference>
<dbReference type="GO" id="GO:0043200">
    <property type="term" value="P:response to amino acid"/>
    <property type="evidence" value="ECO:0007669"/>
    <property type="project" value="TreeGrafter"/>
</dbReference>
<proteinExistence type="predicted"/>
<sequence>MSSGAESMVGQQPGDVDMVDELILCHLEADGRQSVQELARKVNLSRSAVYARIQRLVKAGAIAGFTIRRGVPVPKPVVSAYMILYLTGPICEKVAKEIEKIPQVKLSQSIGGEIDMILTVETGSLEDLNDVRGRIEAIKGVVRVNTCVILKERFNRLRR</sequence>
<dbReference type="AlphaFoldDB" id="A0A4D8PNN6"/>
<feature type="domain" description="HTH asnC-type" evidence="4">
    <location>
        <begin position="16"/>
        <end position="68"/>
    </location>
</feature>
<evidence type="ECO:0000313" key="6">
    <source>
        <dbReference type="Proteomes" id="UP000298595"/>
    </source>
</evidence>
<protein>
    <submittedName>
        <fullName evidence="5">Lrp/AsnC family transcriptional regulator</fullName>
    </submittedName>
</protein>
<accession>A0A4D8PNN6</accession>
<dbReference type="KEGG" id="aare:D3093_33250"/>
<dbReference type="GO" id="GO:0006355">
    <property type="term" value="P:regulation of DNA-templated transcription"/>
    <property type="evidence" value="ECO:0007669"/>
    <property type="project" value="UniProtKB-ARBA"/>
</dbReference>
<keyword evidence="3" id="KW-0804">Transcription</keyword>
<keyword evidence="5" id="KW-0614">Plasmid</keyword>
<dbReference type="Gene3D" id="3.30.70.920">
    <property type="match status" value="1"/>
</dbReference>
<dbReference type="InterPro" id="IPR036388">
    <property type="entry name" value="WH-like_DNA-bd_sf"/>
</dbReference>
<dbReference type="Gene3D" id="1.10.10.10">
    <property type="entry name" value="Winged helix-like DNA-binding domain superfamily/Winged helix DNA-binding domain"/>
    <property type="match status" value="1"/>
</dbReference>
<dbReference type="SMART" id="SM00344">
    <property type="entry name" value="HTH_ASNC"/>
    <property type="match status" value="1"/>
</dbReference>
<keyword evidence="1" id="KW-0805">Transcription regulation</keyword>
<evidence type="ECO:0000256" key="1">
    <source>
        <dbReference type="ARBA" id="ARBA00023015"/>
    </source>
</evidence>
<dbReference type="InterPro" id="IPR000485">
    <property type="entry name" value="AsnC-type_HTH_dom"/>
</dbReference>
<reference evidence="5 6" key="1">
    <citation type="submission" date="2018-09" db="EMBL/GenBank/DDBJ databases">
        <title>Whole genome based analysis of evolution and adaptive divergence in Indian and Brazilian strains of Azospirillum brasilense.</title>
        <authorList>
            <person name="Singh C."/>
            <person name="Tripathi A.K."/>
        </authorList>
    </citation>
    <scope>NUCLEOTIDE SEQUENCE [LARGE SCALE GENOMIC DNA]</scope>
    <source>
        <strain evidence="5 6">MTCC4035</strain>
        <plasmid evidence="5 6">p5</plasmid>
    </source>
</reference>